<evidence type="ECO:0000313" key="1">
    <source>
        <dbReference type="EMBL" id="CAJ2665723.1"/>
    </source>
</evidence>
<keyword evidence="2" id="KW-1185">Reference proteome</keyword>
<comment type="caution">
    <text evidence="1">The sequence shown here is derived from an EMBL/GenBank/DDBJ whole genome shotgun (WGS) entry which is preliminary data.</text>
</comment>
<dbReference type="Proteomes" id="UP001177021">
    <property type="component" value="Unassembled WGS sequence"/>
</dbReference>
<organism evidence="1 2">
    <name type="scientific">Trifolium pratense</name>
    <name type="common">Red clover</name>
    <dbReference type="NCBI Taxonomy" id="57577"/>
    <lineage>
        <taxon>Eukaryota</taxon>
        <taxon>Viridiplantae</taxon>
        <taxon>Streptophyta</taxon>
        <taxon>Embryophyta</taxon>
        <taxon>Tracheophyta</taxon>
        <taxon>Spermatophyta</taxon>
        <taxon>Magnoliopsida</taxon>
        <taxon>eudicotyledons</taxon>
        <taxon>Gunneridae</taxon>
        <taxon>Pentapetalae</taxon>
        <taxon>rosids</taxon>
        <taxon>fabids</taxon>
        <taxon>Fabales</taxon>
        <taxon>Fabaceae</taxon>
        <taxon>Papilionoideae</taxon>
        <taxon>50 kb inversion clade</taxon>
        <taxon>NPAAA clade</taxon>
        <taxon>Hologalegina</taxon>
        <taxon>IRL clade</taxon>
        <taxon>Trifolieae</taxon>
        <taxon>Trifolium</taxon>
    </lineage>
</organism>
<protein>
    <submittedName>
        <fullName evidence="1">Uncharacterized protein</fullName>
    </submittedName>
</protein>
<name>A0ACB0LAR2_TRIPR</name>
<dbReference type="EMBL" id="CASHSV030000513">
    <property type="protein sequence ID" value="CAJ2665723.1"/>
    <property type="molecule type" value="Genomic_DNA"/>
</dbReference>
<gene>
    <name evidence="1" type="ORF">MILVUS5_LOCUS30637</name>
</gene>
<proteinExistence type="predicted"/>
<sequence length="152" mass="17722">MISVSKNVLFVSMLLTIVVVLQFKDGESGPFDKPRVYVSIVNDLPHMQLRFHCKDKKNDLGEQLLPNTGQSFTFDFQPSFWGVTLWYCSFSFYGSEIKYFDIYVEKRDQDNCKHECHWKIRTGGPCKEVSPSEEECFQWNKDVDSSTRQLGQ</sequence>
<accession>A0ACB0LAR2</accession>
<evidence type="ECO:0000313" key="2">
    <source>
        <dbReference type="Proteomes" id="UP001177021"/>
    </source>
</evidence>
<reference evidence="1" key="1">
    <citation type="submission" date="2023-10" db="EMBL/GenBank/DDBJ databases">
        <authorList>
            <person name="Rodriguez Cubillos JULIANA M."/>
            <person name="De Vega J."/>
        </authorList>
    </citation>
    <scope>NUCLEOTIDE SEQUENCE</scope>
</reference>